<keyword evidence="5 6" id="KW-0648">Protein biosynthesis</keyword>
<dbReference type="InterPro" id="IPR018101">
    <property type="entry name" value="Transl_elong_Ts_CS"/>
</dbReference>
<dbReference type="GO" id="GO:0003746">
    <property type="term" value="F:translation elongation factor activity"/>
    <property type="evidence" value="ECO:0007669"/>
    <property type="project" value="UniProtKB-UniRule"/>
</dbReference>
<dbReference type="OrthoDB" id="9808348at2"/>
<dbReference type="PANTHER" id="PTHR11741:SF0">
    <property type="entry name" value="ELONGATION FACTOR TS, MITOCHONDRIAL"/>
    <property type="match status" value="1"/>
</dbReference>
<dbReference type="Pfam" id="PF00889">
    <property type="entry name" value="EF_TS"/>
    <property type="match status" value="1"/>
</dbReference>
<accession>A0A1H9J789</accession>
<reference evidence="10 11" key="1">
    <citation type="submission" date="2016-10" db="EMBL/GenBank/DDBJ databases">
        <authorList>
            <person name="de Groot N.N."/>
        </authorList>
    </citation>
    <scope>NUCLEOTIDE SEQUENCE [LARGE SCALE GENOMIC DNA]</scope>
    <source>
        <strain evidence="10 11">A52C2</strain>
    </source>
</reference>
<sequence length="308" mass="32371">MAITAQTVKELREKTGAGMMDCKVALTETNGDMEAAIDWLRAKGLSRAAKKSDRVAAEGLIAVAEQGTKAAIIELNSETDFVARNEQFQALVVGVAQAALATDGSLDAVKQANLASTGKTVEATVSEAIATIGENMTLRRTAVLSVSQGIVASYIHSAVAPGLGKIGVLVALESTGDAAQLATVGRQIAMHIAAANPLALDVDQLDPTVVERERHVFAEQARESGKPEAIIEKMVEGRIRKFYEESVLLKQAFVIDPDKTVEAAVKEAEKAAGAPVKLSGFVCFRLGEGIQREEADFAAEVAAAVGTR</sequence>
<evidence type="ECO:0000256" key="4">
    <source>
        <dbReference type="ARBA" id="ARBA00022768"/>
    </source>
</evidence>
<protein>
    <recommendedName>
        <fullName evidence="2 6">Elongation factor Ts</fullName>
        <shortName evidence="6">EF-Ts</shortName>
    </recommendedName>
</protein>
<dbReference type="NCBIfam" id="TIGR00116">
    <property type="entry name" value="tsf"/>
    <property type="match status" value="1"/>
</dbReference>
<feature type="region of interest" description="Involved in Mg(2+) ion dislocation from EF-Tu" evidence="6">
    <location>
        <begin position="79"/>
        <end position="82"/>
    </location>
</feature>
<keyword evidence="4 6" id="KW-0251">Elongation factor</keyword>
<dbReference type="SUPFAM" id="SSF46934">
    <property type="entry name" value="UBA-like"/>
    <property type="match status" value="1"/>
</dbReference>
<evidence type="ECO:0000256" key="6">
    <source>
        <dbReference type="HAMAP-Rule" id="MF_00050"/>
    </source>
</evidence>
<dbReference type="Gene3D" id="1.10.8.10">
    <property type="entry name" value="DNA helicase RuvA subunit, C-terminal domain"/>
    <property type="match status" value="1"/>
</dbReference>
<dbReference type="STRING" id="1855383.SAMN05216548_10828"/>
<dbReference type="SUPFAM" id="SSF54713">
    <property type="entry name" value="Elongation factor Ts (EF-Ts), dimerisation domain"/>
    <property type="match status" value="2"/>
</dbReference>
<proteinExistence type="inferred from homology"/>
<dbReference type="FunFam" id="1.10.8.10:FF:000001">
    <property type="entry name" value="Elongation factor Ts"/>
    <property type="match status" value="1"/>
</dbReference>
<keyword evidence="3 6" id="KW-0963">Cytoplasm</keyword>
<evidence type="ECO:0000313" key="11">
    <source>
        <dbReference type="Proteomes" id="UP000199647"/>
    </source>
</evidence>
<dbReference type="Proteomes" id="UP000199647">
    <property type="component" value="Unassembled WGS sequence"/>
</dbReference>
<evidence type="ECO:0000256" key="8">
    <source>
        <dbReference type="RuleBase" id="RU000643"/>
    </source>
</evidence>
<dbReference type="HAMAP" id="MF_00050">
    <property type="entry name" value="EF_Ts"/>
    <property type="match status" value="1"/>
</dbReference>
<evidence type="ECO:0000256" key="1">
    <source>
        <dbReference type="ARBA" id="ARBA00005532"/>
    </source>
</evidence>
<organism evidence="10 11">
    <name type="scientific">Faunimonas pinastri</name>
    <dbReference type="NCBI Taxonomy" id="1855383"/>
    <lineage>
        <taxon>Bacteria</taxon>
        <taxon>Pseudomonadati</taxon>
        <taxon>Pseudomonadota</taxon>
        <taxon>Alphaproteobacteria</taxon>
        <taxon>Hyphomicrobiales</taxon>
        <taxon>Afifellaceae</taxon>
        <taxon>Faunimonas</taxon>
    </lineage>
</organism>
<dbReference type="InterPro" id="IPR001816">
    <property type="entry name" value="Transl_elong_EFTs/EF1B"/>
</dbReference>
<dbReference type="Gene3D" id="1.10.286.20">
    <property type="match status" value="1"/>
</dbReference>
<evidence type="ECO:0000259" key="9">
    <source>
        <dbReference type="Pfam" id="PF00889"/>
    </source>
</evidence>
<dbReference type="EMBL" id="FOFG01000008">
    <property type="protein sequence ID" value="SEQ82744.1"/>
    <property type="molecule type" value="Genomic_DNA"/>
</dbReference>
<dbReference type="GO" id="GO:0005737">
    <property type="term" value="C:cytoplasm"/>
    <property type="evidence" value="ECO:0007669"/>
    <property type="project" value="UniProtKB-SubCell"/>
</dbReference>
<evidence type="ECO:0000313" key="10">
    <source>
        <dbReference type="EMBL" id="SEQ82744.1"/>
    </source>
</evidence>
<dbReference type="CDD" id="cd14275">
    <property type="entry name" value="UBA_EF-Ts"/>
    <property type="match status" value="1"/>
</dbReference>
<dbReference type="FunFam" id="1.10.286.20:FF:000001">
    <property type="entry name" value="Elongation factor Ts"/>
    <property type="match status" value="1"/>
</dbReference>
<feature type="domain" description="Translation elongation factor EFTs/EF1B dimerisation" evidence="9">
    <location>
        <begin position="70"/>
        <end position="288"/>
    </location>
</feature>
<evidence type="ECO:0000256" key="5">
    <source>
        <dbReference type="ARBA" id="ARBA00022917"/>
    </source>
</evidence>
<evidence type="ECO:0000256" key="3">
    <source>
        <dbReference type="ARBA" id="ARBA00022490"/>
    </source>
</evidence>
<comment type="function">
    <text evidence="6 7">Associates with the EF-Tu.GDP complex and induces the exchange of GDP to GTP. It remains bound to the aminoacyl-tRNA.EF-Tu.GTP complex up to the GTP hydrolysis stage on the ribosome.</text>
</comment>
<dbReference type="PROSITE" id="PS01127">
    <property type="entry name" value="EF_TS_2"/>
    <property type="match status" value="1"/>
</dbReference>
<comment type="subcellular location">
    <subcellularLocation>
        <location evidence="6 8">Cytoplasm</location>
    </subcellularLocation>
</comment>
<dbReference type="InterPro" id="IPR014039">
    <property type="entry name" value="Transl_elong_EFTs/EF1B_dimer"/>
</dbReference>
<dbReference type="Gene3D" id="3.30.479.20">
    <property type="entry name" value="Elongation factor Ts, dimerisation domain"/>
    <property type="match status" value="2"/>
</dbReference>
<dbReference type="InterPro" id="IPR009060">
    <property type="entry name" value="UBA-like_sf"/>
</dbReference>
<evidence type="ECO:0000256" key="7">
    <source>
        <dbReference type="RuleBase" id="RU000642"/>
    </source>
</evidence>
<evidence type="ECO:0000256" key="2">
    <source>
        <dbReference type="ARBA" id="ARBA00016956"/>
    </source>
</evidence>
<dbReference type="PANTHER" id="PTHR11741">
    <property type="entry name" value="ELONGATION FACTOR TS"/>
    <property type="match status" value="1"/>
</dbReference>
<dbReference type="RefSeq" id="WP_092496805.1">
    <property type="nucleotide sequence ID" value="NZ_FOFG01000008.1"/>
</dbReference>
<keyword evidence="11" id="KW-1185">Reference proteome</keyword>
<dbReference type="InterPro" id="IPR036402">
    <property type="entry name" value="EF-Ts_dimer_sf"/>
</dbReference>
<name>A0A1H9J789_9HYPH</name>
<comment type="similarity">
    <text evidence="1 6 7">Belongs to the EF-Ts family.</text>
</comment>
<gene>
    <name evidence="6" type="primary">tsf</name>
    <name evidence="10" type="ORF">SAMN05216548_10828</name>
</gene>
<dbReference type="AlphaFoldDB" id="A0A1H9J789"/>